<evidence type="ECO:0000256" key="2">
    <source>
        <dbReference type="ARBA" id="ARBA00023043"/>
    </source>
</evidence>
<dbReference type="GO" id="GO:0051017">
    <property type="term" value="P:actin filament bundle assembly"/>
    <property type="evidence" value="ECO:0007669"/>
    <property type="project" value="TreeGrafter"/>
</dbReference>
<gene>
    <name evidence="3" type="ORF">OAUR00152_LOCUS20526</name>
</gene>
<dbReference type="Pfam" id="PF12796">
    <property type="entry name" value="Ank_2"/>
    <property type="match status" value="2"/>
</dbReference>
<dbReference type="InterPro" id="IPR052420">
    <property type="entry name" value="Espin/Espin-like"/>
</dbReference>
<reference evidence="3" key="1">
    <citation type="submission" date="2021-01" db="EMBL/GenBank/DDBJ databases">
        <authorList>
            <person name="Corre E."/>
            <person name="Pelletier E."/>
            <person name="Niang G."/>
            <person name="Scheremetjew M."/>
            <person name="Finn R."/>
            <person name="Kale V."/>
            <person name="Holt S."/>
            <person name="Cochrane G."/>
            <person name="Meng A."/>
            <person name="Brown T."/>
            <person name="Cohen L."/>
        </authorList>
    </citation>
    <scope>NUCLEOTIDE SEQUENCE</scope>
    <source>
        <strain evidence="3">Isolate 1302-5</strain>
    </source>
</reference>
<proteinExistence type="predicted"/>
<protein>
    <submittedName>
        <fullName evidence="3">Uncharacterized protein</fullName>
    </submittedName>
</protein>
<dbReference type="PANTHER" id="PTHR24153:SF8">
    <property type="entry name" value="FORKED, ISOFORM F"/>
    <property type="match status" value="1"/>
</dbReference>
<organism evidence="3">
    <name type="scientific">Odontella aurita</name>
    <dbReference type="NCBI Taxonomy" id="265563"/>
    <lineage>
        <taxon>Eukaryota</taxon>
        <taxon>Sar</taxon>
        <taxon>Stramenopiles</taxon>
        <taxon>Ochrophyta</taxon>
        <taxon>Bacillariophyta</taxon>
        <taxon>Mediophyceae</taxon>
        <taxon>Biddulphiophycidae</taxon>
        <taxon>Eupodiscales</taxon>
        <taxon>Odontellaceae</taxon>
        <taxon>Odontella</taxon>
    </lineage>
</organism>
<accession>A0A7S4J383</accession>
<keyword evidence="1" id="KW-0677">Repeat</keyword>
<dbReference type="SUPFAM" id="SSF48403">
    <property type="entry name" value="Ankyrin repeat"/>
    <property type="match status" value="2"/>
</dbReference>
<evidence type="ECO:0000256" key="1">
    <source>
        <dbReference type="ARBA" id="ARBA00022737"/>
    </source>
</evidence>
<name>A0A7S4J383_9STRA</name>
<dbReference type="EMBL" id="HBKQ01030181">
    <property type="protein sequence ID" value="CAE2249441.1"/>
    <property type="molecule type" value="Transcribed_RNA"/>
</dbReference>
<dbReference type="GO" id="GO:0051015">
    <property type="term" value="F:actin filament binding"/>
    <property type="evidence" value="ECO:0007669"/>
    <property type="project" value="TreeGrafter"/>
</dbReference>
<keyword evidence="2" id="KW-0040">ANK repeat</keyword>
<sequence>MTRELPYYESNSIHLAKNDDEETSFSTTSTSALSSENLMVTCSEGSGMSEEGEAKYSISVGVFKAIKDKRWDDVTSRAAHYPEEASQWVVASVADEQPERLLALHYACSLDAPIEVVKSLVEADSAAVRQSDQNGRTLLHWAADHIDSSSDIFDVILDLHPDSARVREHKYGCTPLHVACCRQQLGRNGEEKASHVIDRLLEAFPEAALCRDQRKGWLPLHVAARNGASPAIIEALTFACPTAAAIGDEDHRLPLHYVARYANSWNEEQLKKVVDTVVACYPAGLKRRERTCGHTPLAIACSTPHQPPVLKAIVSLLLRYGQAAVSIPTFDQSLPIHIASRSRAPFDVMRDLLIANPMSAAEQDKHGRTALHWACQMCAPTEIIEILIRVFPSGAAVTENKYGFTPLACALHRRADTPTISTLLSYCPRAARAKDMHGSLPIHAACKTPTGSIIVNIIEMLTRAYPESARVKDGKGRVPIDLAMKWWDKDESIKASLLHLLGEGRQTSMPAR</sequence>
<dbReference type="AlphaFoldDB" id="A0A7S4J383"/>
<dbReference type="PANTHER" id="PTHR24153">
    <property type="entry name" value="ESPIN"/>
    <property type="match status" value="1"/>
</dbReference>
<dbReference type="SMART" id="SM00248">
    <property type="entry name" value="ANK"/>
    <property type="match status" value="8"/>
</dbReference>
<dbReference type="InterPro" id="IPR036770">
    <property type="entry name" value="Ankyrin_rpt-contain_sf"/>
</dbReference>
<dbReference type="InterPro" id="IPR002110">
    <property type="entry name" value="Ankyrin_rpt"/>
</dbReference>
<evidence type="ECO:0000313" key="3">
    <source>
        <dbReference type="EMBL" id="CAE2249441.1"/>
    </source>
</evidence>
<dbReference type="GO" id="GO:0005737">
    <property type="term" value="C:cytoplasm"/>
    <property type="evidence" value="ECO:0007669"/>
    <property type="project" value="TreeGrafter"/>
</dbReference>
<dbReference type="Gene3D" id="1.25.40.20">
    <property type="entry name" value="Ankyrin repeat-containing domain"/>
    <property type="match status" value="2"/>
</dbReference>